<evidence type="ECO:0000313" key="2">
    <source>
        <dbReference type="EMBL" id="MUV13305.1"/>
    </source>
</evidence>
<proteinExistence type="predicted"/>
<dbReference type="EMBL" id="WOXT01000001">
    <property type="protein sequence ID" value="MUV13305.1"/>
    <property type="molecule type" value="Genomic_DNA"/>
</dbReference>
<keyword evidence="1" id="KW-0732">Signal</keyword>
<evidence type="ECO:0008006" key="4">
    <source>
        <dbReference type="Google" id="ProtNLM"/>
    </source>
</evidence>
<dbReference type="AlphaFoldDB" id="A0A7C9LW70"/>
<evidence type="ECO:0000313" key="3">
    <source>
        <dbReference type="Proteomes" id="UP000479692"/>
    </source>
</evidence>
<gene>
    <name evidence="2" type="ORF">GN331_03695</name>
</gene>
<feature type="chain" id="PRO_5028932465" description="Outer membrane protein beta-barrel domain-containing protein" evidence="1">
    <location>
        <begin position="21"/>
        <end position="206"/>
    </location>
</feature>
<feature type="signal peptide" evidence="1">
    <location>
        <begin position="1"/>
        <end position="20"/>
    </location>
</feature>
<evidence type="ECO:0000256" key="1">
    <source>
        <dbReference type="SAM" id="SignalP"/>
    </source>
</evidence>
<accession>A0A7C9LW70</accession>
<dbReference type="RefSeq" id="WP_156640409.1">
    <property type="nucleotide sequence ID" value="NZ_WOXT01000001.1"/>
</dbReference>
<dbReference type="Proteomes" id="UP000479692">
    <property type="component" value="Unassembled WGS sequence"/>
</dbReference>
<dbReference type="PROSITE" id="PS51257">
    <property type="entry name" value="PROKAR_LIPOPROTEIN"/>
    <property type="match status" value="1"/>
</dbReference>
<organism evidence="2 3">
    <name type="scientific">Noviluteimonas gilva</name>
    <dbReference type="NCBI Taxonomy" id="2682097"/>
    <lineage>
        <taxon>Bacteria</taxon>
        <taxon>Pseudomonadati</taxon>
        <taxon>Pseudomonadota</taxon>
        <taxon>Gammaproteobacteria</taxon>
        <taxon>Lysobacterales</taxon>
        <taxon>Lysobacteraceae</taxon>
        <taxon>Noviluteimonas</taxon>
    </lineage>
</organism>
<protein>
    <recommendedName>
        <fullName evidence="4">Outer membrane protein beta-barrel domain-containing protein</fullName>
    </recommendedName>
</protein>
<name>A0A7C9LW70_9GAMM</name>
<comment type="caution">
    <text evidence="2">The sequence shown here is derived from an EMBL/GenBank/DDBJ whole genome shotgun (WGS) entry which is preliminary data.</text>
</comment>
<keyword evidence="3" id="KW-1185">Reference proteome</keyword>
<reference evidence="2 3" key="1">
    <citation type="submission" date="2019-12" db="EMBL/GenBank/DDBJ databases">
        <authorList>
            <person name="Xu J."/>
        </authorList>
    </citation>
    <scope>NUCLEOTIDE SEQUENCE [LARGE SCALE GENOMIC DNA]</scope>
    <source>
        <strain evidence="2 3">HX-5-24</strain>
    </source>
</reference>
<sequence>MKKQLLAAAALAFASFGACAQDITSNNLTSVSWTWVQASAARTSLDDADFSIDFDGWNVSGSVDVADEYHVFGAFQNTSNNDFVDFDLKEAQLGFGWHPKISANANAVVELSWIRQDLSADLFGQDIDDEQDNLYRVSAGVRGALGEHFVGTLKANYTDSNDWSSDGEFGGTVGAEVRFNRTWSLVGEADIAEHQDHYSVGVRASF</sequence>